<dbReference type="InterPro" id="IPR019734">
    <property type="entry name" value="TPR_rpt"/>
</dbReference>
<evidence type="ECO:0000313" key="5">
    <source>
        <dbReference type="EMBL" id="NDW16718.1"/>
    </source>
</evidence>
<feature type="repeat" description="TPR" evidence="3">
    <location>
        <begin position="237"/>
        <end position="270"/>
    </location>
</feature>
<organism evidence="5 6">
    <name type="scientific">Alteromonas genovensis</name>
    <dbReference type="NCBI Taxonomy" id="471225"/>
    <lineage>
        <taxon>Bacteria</taxon>
        <taxon>Pseudomonadati</taxon>
        <taxon>Pseudomonadota</taxon>
        <taxon>Gammaproteobacteria</taxon>
        <taxon>Alteromonadales</taxon>
        <taxon>Alteromonadaceae</taxon>
        <taxon>Alteromonas/Salinimonas group</taxon>
        <taxon>Alteromonas</taxon>
    </lineage>
</organism>
<protein>
    <submittedName>
        <fullName evidence="5">Tetratricopeptide repeat protein</fullName>
    </submittedName>
</protein>
<dbReference type="SUPFAM" id="SSF48452">
    <property type="entry name" value="TPR-like"/>
    <property type="match status" value="1"/>
</dbReference>
<evidence type="ECO:0000256" key="2">
    <source>
        <dbReference type="ARBA" id="ARBA00022803"/>
    </source>
</evidence>
<sequence>MPTQSLLTLLIITVCLAACQSTQQDYRATADIKPLLKDELFPSYHLFHVESEEDVFYLGEEAKRFAERSAYDNALNAKNVSGFVNAILDYSDNGMVYRNNANTVANTTFNNRAANCLSLSIMTFALAQHLGLDTTFYEVDIPEYWTRRDGFSLLNGHINLRVSAPETSMAITIGTTYADVDFDPQVIRSHFPRIPVSQKNVLAMFYNNKGADAFVANSYTRAYSYFRAAAKVAPTLQQTWTNLGVLYRMQGDFEQAQRTYEHALSLDPENLTVWENLAILYRYQNRREEAAELFSKIETKRKTNPFYHFILGEQSFEDGKFEKALSHYQRAVRLDRKNHEVLFGMAKTYFELGDTNNAVRYLKSAETYAPDDYSAERYSSKLAVLARR</sequence>
<dbReference type="PROSITE" id="PS50293">
    <property type="entry name" value="TPR_REGION"/>
    <property type="match status" value="1"/>
</dbReference>
<dbReference type="Pfam" id="PF14559">
    <property type="entry name" value="TPR_19"/>
    <property type="match status" value="1"/>
</dbReference>
<dbReference type="RefSeq" id="WP_163107315.1">
    <property type="nucleotide sequence ID" value="NZ_JAAAWO010000012.1"/>
</dbReference>
<accession>A0A6N9TPZ7</accession>
<keyword evidence="6" id="KW-1185">Reference proteome</keyword>
<keyword evidence="1" id="KW-0677">Repeat</keyword>
<proteinExistence type="predicted"/>
<evidence type="ECO:0000313" key="6">
    <source>
        <dbReference type="Proteomes" id="UP000471381"/>
    </source>
</evidence>
<dbReference type="Pfam" id="PF13424">
    <property type="entry name" value="TPR_12"/>
    <property type="match status" value="1"/>
</dbReference>
<dbReference type="Gene3D" id="1.25.40.10">
    <property type="entry name" value="Tetratricopeptide repeat domain"/>
    <property type="match status" value="1"/>
</dbReference>
<dbReference type="InterPro" id="IPR051685">
    <property type="entry name" value="Ycf3/AcsC/BcsC/TPR_MFPF"/>
</dbReference>
<comment type="caution">
    <text evidence="5">The sequence shown here is derived from an EMBL/GenBank/DDBJ whole genome shotgun (WGS) entry which is preliminary data.</text>
</comment>
<dbReference type="SMART" id="SM00028">
    <property type="entry name" value="TPR"/>
    <property type="match status" value="5"/>
</dbReference>
<evidence type="ECO:0000256" key="4">
    <source>
        <dbReference type="SAM" id="SignalP"/>
    </source>
</evidence>
<reference evidence="5 6" key="1">
    <citation type="submission" date="2020-01" db="EMBL/GenBank/DDBJ databases">
        <title>Genomes of bacteria type strains.</title>
        <authorList>
            <person name="Chen J."/>
            <person name="Zhu S."/>
            <person name="Yang J."/>
        </authorList>
    </citation>
    <scope>NUCLEOTIDE SEQUENCE [LARGE SCALE GENOMIC DNA]</scope>
    <source>
        <strain evidence="5 6">LMG 24078</strain>
    </source>
</reference>
<feature type="chain" id="PRO_5027009011" evidence="4">
    <location>
        <begin position="18"/>
        <end position="388"/>
    </location>
</feature>
<dbReference type="InterPro" id="IPR011990">
    <property type="entry name" value="TPR-like_helical_dom_sf"/>
</dbReference>
<dbReference type="AlphaFoldDB" id="A0A6N9TPZ7"/>
<keyword evidence="2 3" id="KW-0802">TPR repeat</keyword>
<dbReference type="PANTHER" id="PTHR44943:SF8">
    <property type="entry name" value="TPR REPEAT-CONTAINING PROTEIN MJ0263"/>
    <property type="match status" value="1"/>
</dbReference>
<feature type="signal peptide" evidence="4">
    <location>
        <begin position="1"/>
        <end position="17"/>
    </location>
</feature>
<gene>
    <name evidence="5" type="ORF">GTQ48_14490</name>
</gene>
<dbReference type="PROSITE" id="PS50005">
    <property type="entry name" value="TPR"/>
    <property type="match status" value="3"/>
</dbReference>
<name>A0A6N9TPZ7_9ALTE</name>
<feature type="repeat" description="TPR" evidence="3">
    <location>
        <begin position="305"/>
        <end position="338"/>
    </location>
</feature>
<dbReference type="PANTHER" id="PTHR44943">
    <property type="entry name" value="CELLULOSE SYNTHASE OPERON PROTEIN C"/>
    <property type="match status" value="1"/>
</dbReference>
<dbReference type="Proteomes" id="UP000471381">
    <property type="component" value="Unassembled WGS sequence"/>
</dbReference>
<evidence type="ECO:0000256" key="3">
    <source>
        <dbReference type="PROSITE-ProRule" id="PRU00339"/>
    </source>
</evidence>
<keyword evidence="4" id="KW-0732">Signal</keyword>
<feature type="repeat" description="TPR" evidence="3">
    <location>
        <begin position="339"/>
        <end position="372"/>
    </location>
</feature>
<evidence type="ECO:0000256" key="1">
    <source>
        <dbReference type="ARBA" id="ARBA00022737"/>
    </source>
</evidence>
<dbReference type="EMBL" id="JAAAWO010000012">
    <property type="protein sequence ID" value="NDW16718.1"/>
    <property type="molecule type" value="Genomic_DNA"/>
</dbReference>